<gene>
    <name evidence="2" type="ORF">E1163_02785</name>
</gene>
<accession>A0ABW9RKG3</accession>
<keyword evidence="3" id="KW-1185">Reference proteome</keyword>
<dbReference type="EMBL" id="SMLW01000320">
    <property type="protein sequence ID" value="MTI23868.1"/>
    <property type="molecule type" value="Genomic_DNA"/>
</dbReference>
<evidence type="ECO:0000256" key="1">
    <source>
        <dbReference type="SAM" id="Phobius"/>
    </source>
</evidence>
<comment type="caution">
    <text evidence="2">The sequence shown here is derived from an EMBL/GenBank/DDBJ whole genome shotgun (WGS) entry which is preliminary data.</text>
</comment>
<feature type="transmembrane region" description="Helical" evidence="1">
    <location>
        <begin position="84"/>
        <end position="108"/>
    </location>
</feature>
<evidence type="ECO:0000313" key="3">
    <source>
        <dbReference type="Proteomes" id="UP000798808"/>
    </source>
</evidence>
<keyword evidence="1" id="KW-1133">Transmembrane helix</keyword>
<feature type="transmembrane region" description="Helical" evidence="1">
    <location>
        <begin position="134"/>
        <end position="157"/>
    </location>
</feature>
<dbReference type="InterPro" id="IPR025187">
    <property type="entry name" value="DUF4112"/>
</dbReference>
<name>A0ABW9RKG3_9BACT</name>
<feature type="transmembrane region" description="Helical" evidence="1">
    <location>
        <begin position="48"/>
        <end position="72"/>
    </location>
</feature>
<proteinExistence type="predicted"/>
<dbReference type="Pfam" id="PF13430">
    <property type="entry name" value="DUF4112"/>
    <property type="match status" value="1"/>
</dbReference>
<protein>
    <submittedName>
        <fullName evidence="2">DUF4112 domain-containing protein</fullName>
    </submittedName>
</protein>
<dbReference type="PANTHER" id="PTHR35519">
    <property type="entry name" value="MEMBRANE PROTEINS"/>
    <property type="match status" value="1"/>
</dbReference>
<sequence>MKTITIEPEVIETKTNKPELRWVEKVSRLMDSKFTIPGTKIRFGLDPVLSLIPVLGDVATYFVSGVLIYTMYNHGASRKLVIKMMINATLDAIMGAIPVVGTVFDMFFRANERNVRLLKEHYEEGKHTGSGQGLLITSVIVLVLITVAVLLAVWKLLEALFEILF</sequence>
<evidence type="ECO:0000313" key="2">
    <source>
        <dbReference type="EMBL" id="MTI23868.1"/>
    </source>
</evidence>
<reference evidence="2 3" key="1">
    <citation type="submission" date="2019-02" db="EMBL/GenBank/DDBJ databases">
        <authorList>
            <person name="Goldberg S.R."/>
            <person name="Haltli B.A."/>
            <person name="Correa H."/>
            <person name="Russell K.G."/>
        </authorList>
    </citation>
    <scope>NUCLEOTIDE SEQUENCE [LARGE SCALE GENOMIC DNA]</scope>
    <source>
        <strain evidence="2 3">JCM 16186</strain>
    </source>
</reference>
<dbReference type="PANTHER" id="PTHR35519:SF2">
    <property type="entry name" value="PH DOMAIN PROTEIN"/>
    <property type="match status" value="1"/>
</dbReference>
<organism evidence="2 3">
    <name type="scientific">Fulvivirga kasyanovii</name>
    <dbReference type="NCBI Taxonomy" id="396812"/>
    <lineage>
        <taxon>Bacteria</taxon>
        <taxon>Pseudomonadati</taxon>
        <taxon>Bacteroidota</taxon>
        <taxon>Cytophagia</taxon>
        <taxon>Cytophagales</taxon>
        <taxon>Fulvivirgaceae</taxon>
        <taxon>Fulvivirga</taxon>
    </lineage>
</organism>
<dbReference type="RefSeq" id="WP_155169241.1">
    <property type="nucleotide sequence ID" value="NZ_BAAAFL010000017.1"/>
</dbReference>
<dbReference type="Proteomes" id="UP000798808">
    <property type="component" value="Unassembled WGS sequence"/>
</dbReference>
<keyword evidence="1" id="KW-0472">Membrane</keyword>
<keyword evidence="1" id="KW-0812">Transmembrane</keyword>